<dbReference type="EMBL" id="CP003235">
    <property type="protein sequence ID" value="AFC32871.1"/>
    <property type="molecule type" value="Genomic_DNA"/>
</dbReference>
<dbReference type="AlphaFoldDB" id="H6NBC5"/>
<gene>
    <name evidence="1" type="ORF">PM3016_6235</name>
</gene>
<evidence type="ECO:0000313" key="2">
    <source>
        <dbReference type="Proteomes" id="UP000007523"/>
    </source>
</evidence>
<dbReference type="KEGG" id="pmq:PM3016_6235"/>
<sequence>MEEVAATRRELHFRQDISPKNKELEVDSSLLEKGDMVIQFAGRCTGSYLSREMTVMGHLLKQVNGPFRVKIRIEQI</sequence>
<keyword evidence="2" id="KW-1185">Reference proteome</keyword>
<dbReference type="HOGENOM" id="CLU_2651044_0_0_9"/>
<evidence type="ECO:0000313" key="1">
    <source>
        <dbReference type="EMBL" id="AFC32871.1"/>
    </source>
</evidence>
<accession>H6NBC5</accession>
<protein>
    <submittedName>
        <fullName evidence="1">Uncharacterized protein</fullName>
    </submittedName>
</protein>
<dbReference type="Proteomes" id="UP000007523">
    <property type="component" value="Chromosome"/>
</dbReference>
<dbReference type="STRING" id="1116391.PM3016_6235"/>
<proteinExistence type="predicted"/>
<name>H6NBC5_9BACL</name>
<reference evidence="1 2" key="1">
    <citation type="journal article" date="2012" name="J. Bacteriol.">
        <title>Complete Genome Sequence of Paenibacillus mucilaginosus 3016, a Bacterium Functional as Microbial Fertilizer.</title>
        <authorList>
            <person name="Ma M."/>
            <person name="Wang Z."/>
            <person name="Li L."/>
            <person name="Jiang X."/>
            <person name="Guan D."/>
            <person name="Cao F."/>
            <person name="Chen H."/>
            <person name="Wang X."/>
            <person name="Shen D."/>
            <person name="Du B."/>
            <person name="Li J."/>
        </authorList>
    </citation>
    <scope>NUCLEOTIDE SEQUENCE [LARGE SCALE GENOMIC DNA]</scope>
    <source>
        <strain evidence="1 2">3016</strain>
    </source>
</reference>
<organism evidence="1 2">
    <name type="scientific">Paenibacillus mucilaginosus 3016</name>
    <dbReference type="NCBI Taxonomy" id="1116391"/>
    <lineage>
        <taxon>Bacteria</taxon>
        <taxon>Bacillati</taxon>
        <taxon>Bacillota</taxon>
        <taxon>Bacilli</taxon>
        <taxon>Bacillales</taxon>
        <taxon>Paenibacillaceae</taxon>
        <taxon>Paenibacillus</taxon>
    </lineage>
</organism>